<dbReference type="PROSITE" id="PS00122">
    <property type="entry name" value="CARBOXYLESTERASE_B_1"/>
    <property type="match status" value="2"/>
</dbReference>
<dbReference type="InterPro" id="IPR019819">
    <property type="entry name" value="Carboxylesterase_B_CS"/>
</dbReference>
<keyword evidence="4" id="KW-0378">Hydrolase</keyword>
<evidence type="ECO:0000259" key="7">
    <source>
        <dbReference type="Pfam" id="PF00135"/>
    </source>
</evidence>
<dbReference type="RefSeq" id="XP_018324114.1">
    <property type="nucleotide sequence ID" value="XM_018468612.2"/>
</dbReference>
<dbReference type="SUPFAM" id="SSF53474">
    <property type="entry name" value="alpha/beta-Hydrolases"/>
    <property type="match status" value="2"/>
</dbReference>
<dbReference type="InParanoid" id="A0A1W4WJL4"/>
<proteinExistence type="inferred from homology"/>
<dbReference type="PANTHER" id="PTHR43142">
    <property type="entry name" value="CARBOXYLIC ESTER HYDROLASE"/>
    <property type="match status" value="1"/>
</dbReference>
<dbReference type="CDD" id="cd00312">
    <property type="entry name" value="Esterase_lipase"/>
    <property type="match status" value="1"/>
</dbReference>
<dbReference type="InterPro" id="IPR019826">
    <property type="entry name" value="Carboxylesterase_B_AS"/>
</dbReference>
<dbReference type="InterPro" id="IPR002168">
    <property type="entry name" value="Lipase_GDXG_HIS_AS"/>
</dbReference>
<evidence type="ECO:0000256" key="6">
    <source>
        <dbReference type="ARBA" id="ARBA00023180"/>
    </source>
</evidence>
<dbReference type="PANTHER" id="PTHR43142:SF1">
    <property type="entry name" value="CARBOXYLIC ESTER HYDROLASE"/>
    <property type="match status" value="1"/>
</dbReference>
<keyword evidence="5" id="KW-1015">Disulfide bond</keyword>
<protein>
    <submittedName>
        <fullName evidence="9">Uncharacterized protein LOC108736254</fullName>
    </submittedName>
</protein>
<dbReference type="PROSITE" id="PS00941">
    <property type="entry name" value="CARBOXYLESTERASE_B_2"/>
    <property type="match status" value="2"/>
</dbReference>
<dbReference type="KEGG" id="apln:108736254"/>
<evidence type="ECO:0000313" key="8">
    <source>
        <dbReference type="Proteomes" id="UP000192223"/>
    </source>
</evidence>
<dbReference type="FunFam" id="3.40.50.1820:FF:000092">
    <property type="entry name" value="Carboxylic ester hydrolase"/>
    <property type="match status" value="2"/>
</dbReference>
<gene>
    <name evidence="9" type="primary">LOC108736254</name>
</gene>
<keyword evidence="8" id="KW-1185">Reference proteome</keyword>
<organism evidence="8 9">
    <name type="scientific">Agrilus planipennis</name>
    <name type="common">Emerald ash borer</name>
    <name type="synonym">Agrilus marcopoli</name>
    <dbReference type="NCBI Taxonomy" id="224129"/>
    <lineage>
        <taxon>Eukaryota</taxon>
        <taxon>Metazoa</taxon>
        <taxon>Ecdysozoa</taxon>
        <taxon>Arthropoda</taxon>
        <taxon>Hexapoda</taxon>
        <taxon>Insecta</taxon>
        <taxon>Pterygota</taxon>
        <taxon>Neoptera</taxon>
        <taxon>Endopterygota</taxon>
        <taxon>Coleoptera</taxon>
        <taxon>Polyphaga</taxon>
        <taxon>Elateriformia</taxon>
        <taxon>Buprestoidea</taxon>
        <taxon>Buprestidae</taxon>
        <taxon>Agrilinae</taxon>
        <taxon>Agrilus</taxon>
    </lineage>
</organism>
<name>A0A1W4WJL4_AGRPL</name>
<comment type="similarity">
    <text evidence="2">Belongs to the 'GDXG' lipolytic enzyme family.</text>
</comment>
<dbReference type="OrthoDB" id="19653at2759"/>
<dbReference type="Gene3D" id="3.40.50.1820">
    <property type="entry name" value="alpha/beta hydrolase"/>
    <property type="match status" value="2"/>
</dbReference>
<feature type="domain" description="Carboxylesterase type B" evidence="7">
    <location>
        <begin position="4"/>
        <end position="524"/>
    </location>
</feature>
<dbReference type="GO" id="GO:0052689">
    <property type="term" value="F:carboxylic ester hydrolase activity"/>
    <property type="evidence" value="ECO:0007669"/>
    <property type="project" value="UniProtKB-KW"/>
</dbReference>
<evidence type="ECO:0000256" key="4">
    <source>
        <dbReference type="ARBA" id="ARBA00022801"/>
    </source>
</evidence>
<dbReference type="Proteomes" id="UP000192223">
    <property type="component" value="Unplaced"/>
</dbReference>
<evidence type="ECO:0000256" key="3">
    <source>
        <dbReference type="ARBA" id="ARBA00022487"/>
    </source>
</evidence>
<dbReference type="InterPro" id="IPR002018">
    <property type="entry name" value="CarbesteraseB"/>
</dbReference>
<comment type="similarity">
    <text evidence="1">Belongs to the type-B carboxylesterase/lipase family.</text>
</comment>
<dbReference type="GeneID" id="108736254"/>
<evidence type="ECO:0000256" key="1">
    <source>
        <dbReference type="ARBA" id="ARBA00005964"/>
    </source>
</evidence>
<evidence type="ECO:0000313" key="9">
    <source>
        <dbReference type="RefSeq" id="XP_018324114.1"/>
    </source>
</evidence>
<evidence type="ECO:0000256" key="2">
    <source>
        <dbReference type="ARBA" id="ARBA00010515"/>
    </source>
</evidence>
<dbReference type="InterPro" id="IPR029058">
    <property type="entry name" value="AB_hydrolase_fold"/>
</dbReference>
<dbReference type="STRING" id="224129.A0A1W4WJL4"/>
<sequence>MSEVIVKAKQGLLRGKVVEDVRGEKHYAFLGIPYGKPPVGALRFKAPQPADSWSGVRDALEEGNPCKSKHSEKFHLQGDEDCLYLNVYTPQLPSLTPEKPPLAVMVWIHGGGFHTGSSTADTYGPFFILTENVVFVSINYRLGIFGFLSFDDPSLDISGNAGLKDQALALKWVKENISAFGGDENNITIFGESAGAASVHYQILSPTTKGFFHKAILQSGVAINPWAQGRHLSDELAEILKIPGASEKKVYEELMKKNADELHELQIAVPDHFESGRKRPWVPVIEKPSPNAFITEDPIEILKSGKFHKIPILMGYTSREGLLMYAFSTMANKSPIIEDTEQEVPHFLNFKKGSPESKKIAESIKNFYFGKEEPSSENIDKGILLTSDTFFIRGIQSAAKHHVKSSGHPVYLYRFSIDAGLNFLKNRLMKLKESGTCHADDLGYIFHSEWTPYIVPDSHEDIIQRSVLRLWANFSKHSNPNVGPKDNLIKIEWKPIDQDTLHFLDIGENLTVGVDPDQSRMEFWNKIFKGYDHAKHYNVLCYLYDKDKTCLSLIYAVIIIELFFSVWTGTKDEMQFSPIIETKQGLLRGIVKDNTYTNIPYFAFLGVPYALPPLNDLRFQSPKEPQTWEGVRDVIDEQPGCYSRHPIFGSIVGCEDCLYINVFSPELPEKKVDFVPKPVMVYIHGGSFIQGSGSLELYGPEFLIAENVVLITFNYRVGLLGFLSLQDPSLKVPGNAGLKDIVMALKWIQQNIASFGGDPQNVTIFGCSAGAGSAHHLIASPMGKGLFHKAILQSGSLFCPWSIGTGYVDHLKEVLHITNEKDMLEVLRSIPDHQLLELQEKLKETHGNLNKRVHGPVIEKNNSGEEPFLSEDPLDLILSGRYNKVPIIIGYSNREGLVYAIYNKLSDGTIQQLPSFEQIIPQWLGYPNGSSESKTIAEQIKRFYYGEEEPCMANVDNLYLLLGDSYFLSGIAFTVRAHVHTSSMPIYLYRFSIDGRLNLYKRSLNLEFYGACHADELGYLFKGILSKQLTPNSKEEITMKRMTKLWTNFAKTGDPNPAEEDSLLNVKWEKCGLNAMNFLEIGDDLTTGKNPDYNRMSFWDDIYKSNPSTSKHFIVE</sequence>
<accession>A0A1W4WJL4</accession>
<dbReference type="Pfam" id="PF00135">
    <property type="entry name" value="COesterase"/>
    <property type="match status" value="2"/>
</dbReference>
<feature type="domain" description="Carboxylesterase type B" evidence="7">
    <location>
        <begin position="577"/>
        <end position="1099"/>
    </location>
</feature>
<keyword evidence="6" id="KW-0325">Glycoprotein</keyword>
<evidence type="ECO:0000256" key="5">
    <source>
        <dbReference type="ARBA" id="ARBA00023157"/>
    </source>
</evidence>
<dbReference type="AlphaFoldDB" id="A0A1W4WJL4"/>
<keyword evidence="3" id="KW-0719">Serine esterase</keyword>
<dbReference type="PROSITE" id="PS01173">
    <property type="entry name" value="LIPASE_GDXG_HIS"/>
    <property type="match status" value="1"/>
</dbReference>
<reference evidence="9" key="1">
    <citation type="submission" date="2025-08" db="UniProtKB">
        <authorList>
            <consortium name="RefSeq"/>
        </authorList>
    </citation>
    <scope>IDENTIFICATION</scope>
    <source>
        <tissue evidence="9">Entire body</tissue>
    </source>
</reference>